<evidence type="ECO:0000313" key="8">
    <source>
        <dbReference type="EMBL" id="MDZ5034707.1"/>
    </source>
</evidence>
<dbReference type="GO" id="GO:0071555">
    <property type="term" value="P:cell wall organization"/>
    <property type="evidence" value="ECO:0007669"/>
    <property type="project" value="UniProtKB-UniRule"/>
</dbReference>
<dbReference type="Gene3D" id="2.40.440.10">
    <property type="entry name" value="L,D-transpeptidase catalytic domain-like"/>
    <property type="match status" value="1"/>
</dbReference>
<proteinExistence type="predicted"/>
<evidence type="ECO:0000256" key="2">
    <source>
        <dbReference type="ARBA" id="ARBA00022679"/>
    </source>
</evidence>
<protein>
    <submittedName>
        <fullName evidence="8">L,D-transpeptidase family protein</fullName>
    </submittedName>
</protein>
<feature type="non-terminal residue" evidence="8">
    <location>
        <position position="1"/>
    </location>
</feature>
<dbReference type="GO" id="GO:0005576">
    <property type="term" value="C:extracellular region"/>
    <property type="evidence" value="ECO:0007669"/>
    <property type="project" value="TreeGrafter"/>
</dbReference>
<evidence type="ECO:0000313" key="9">
    <source>
        <dbReference type="Proteomes" id="UP001289066"/>
    </source>
</evidence>
<keyword evidence="4 6" id="KW-0573">Peptidoglycan synthesis</keyword>
<dbReference type="GO" id="GO:0071972">
    <property type="term" value="F:peptidoglycan L,D-transpeptidase activity"/>
    <property type="evidence" value="ECO:0007669"/>
    <property type="project" value="TreeGrafter"/>
</dbReference>
<evidence type="ECO:0000256" key="4">
    <source>
        <dbReference type="ARBA" id="ARBA00022984"/>
    </source>
</evidence>
<dbReference type="InterPro" id="IPR005490">
    <property type="entry name" value="LD_TPept_cat_dom"/>
</dbReference>
<evidence type="ECO:0000256" key="5">
    <source>
        <dbReference type="ARBA" id="ARBA00023316"/>
    </source>
</evidence>
<dbReference type="PROSITE" id="PS52029">
    <property type="entry name" value="LD_TPASE"/>
    <property type="match status" value="1"/>
</dbReference>
<feature type="active site" description="Proton donor/acceptor" evidence="6">
    <location>
        <position position="103"/>
    </location>
</feature>
<dbReference type="Pfam" id="PF03734">
    <property type="entry name" value="YkuD"/>
    <property type="match status" value="1"/>
</dbReference>
<dbReference type="GO" id="GO:0016740">
    <property type="term" value="F:transferase activity"/>
    <property type="evidence" value="ECO:0007669"/>
    <property type="project" value="UniProtKB-KW"/>
</dbReference>
<dbReference type="RefSeq" id="WP_322413117.1">
    <property type="nucleotide sequence ID" value="NZ_WNVG01000829.1"/>
</dbReference>
<dbReference type="PANTHER" id="PTHR30582">
    <property type="entry name" value="L,D-TRANSPEPTIDASE"/>
    <property type="match status" value="1"/>
</dbReference>
<reference evidence="8" key="1">
    <citation type="submission" date="2019-11" db="EMBL/GenBank/DDBJ databases">
        <title>Characterization of Clostridium perfringens isolates from swine manure treated agricultural soils.</title>
        <authorList>
            <person name="Wushke S.T."/>
        </authorList>
    </citation>
    <scope>NUCLEOTIDE SEQUENCE</scope>
    <source>
        <strain evidence="8">X15</strain>
    </source>
</reference>
<gene>
    <name evidence="8" type="ORF">GNF81_18610</name>
</gene>
<organism evidence="8 9">
    <name type="scientific">Clostridium perfringens</name>
    <dbReference type="NCBI Taxonomy" id="1502"/>
    <lineage>
        <taxon>Bacteria</taxon>
        <taxon>Bacillati</taxon>
        <taxon>Bacillota</taxon>
        <taxon>Clostridia</taxon>
        <taxon>Eubacteriales</taxon>
        <taxon>Clostridiaceae</taxon>
        <taxon>Clostridium</taxon>
    </lineage>
</organism>
<sequence length="150" mass="16979">DIKLGAVLEKEPAYTQKALYRDENDIGNTYVEVNITRQHVWFYKDGKLITQGDVVTGDPGKGHSTQLGTYMLNYKQKEATLRGNNYEAKVVYWMPFNGNIGIHDASWRYSFGGNIYKNNGTHGCVNSPSYLAKTIFENIEPGTPIICYEE</sequence>
<dbReference type="InterPro" id="IPR038063">
    <property type="entry name" value="Transpep_catalytic_dom"/>
</dbReference>
<dbReference type="EMBL" id="WNVG01000829">
    <property type="protein sequence ID" value="MDZ5034707.1"/>
    <property type="molecule type" value="Genomic_DNA"/>
</dbReference>
<dbReference type="GO" id="GO:0018104">
    <property type="term" value="P:peptidoglycan-protein cross-linking"/>
    <property type="evidence" value="ECO:0007669"/>
    <property type="project" value="TreeGrafter"/>
</dbReference>
<evidence type="ECO:0000259" key="7">
    <source>
        <dbReference type="PROSITE" id="PS52029"/>
    </source>
</evidence>
<keyword evidence="5 6" id="KW-0961">Cell wall biogenesis/degradation</keyword>
<comment type="pathway">
    <text evidence="1 6">Cell wall biogenesis; peptidoglycan biosynthesis.</text>
</comment>
<accession>A0AAW9J897</accession>
<dbReference type="SUPFAM" id="SSF141523">
    <property type="entry name" value="L,D-transpeptidase catalytic domain-like"/>
    <property type="match status" value="1"/>
</dbReference>
<keyword evidence="2" id="KW-0808">Transferase</keyword>
<dbReference type="Proteomes" id="UP001289066">
    <property type="component" value="Unassembled WGS sequence"/>
</dbReference>
<comment type="caution">
    <text evidence="8">The sequence shown here is derived from an EMBL/GenBank/DDBJ whole genome shotgun (WGS) entry which is preliminary data.</text>
</comment>
<dbReference type="PANTHER" id="PTHR30582:SF33">
    <property type="entry name" value="EXPORTED PROTEIN"/>
    <property type="match status" value="1"/>
</dbReference>
<evidence type="ECO:0000256" key="1">
    <source>
        <dbReference type="ARBA" id="ARBA00004752"/>
    </source>
</evidence>
<evidence type="ECO:0000256" key="6">
    <source>
        <dbReference type="PROSITE-ProRule" id="PRU01373"/>
    </source>
</evidence>
<feature type="active site" description="Nucleophile" evidence="6">
    <location>
        <position position="124"/>
    </location>
</feature>
<keyword evidence="3 6" id="KW-0133">Cell shape</keyword>
<dbReference type="GO" id="GO:0008360">
    <property type="term" value="P:regulation of cell shape"/>
    <property type="evidence" value="ECO:0007669"/>
    <property type="project" value="UniProtKB-UniRule"/>
</dbReference>
<dbReference type="AlphaFoldDB" id="A0AAW9J897"/>
<dbReference type="CDD" id="cd16913">
    <property type="entry name" value="YkuD_like"/>
    <property type="match status" value="1"/>
</dbReference>
<feature type="domain" description="L,D-TPase catalytic" evidence="7">
    <location>
        <begin position="29"/>
        <end position="148"/>
    </location>
</feature>
<evidence type="ECO:0000256" key="3">
    <source>
        <dbReference type="ARBA" id="ARBA00022960"/>
    </source>
</evidence>
<dbReference type="InterPro" id="IPR050979">
    <property type="entry name" value="LD-transpeptidase"/>
</dbReference>
<name>A0AAW9J897_CLOPF</name>